<keyword evidence="3" id="KW-0378">Hydrolase</keyword>
<evidence type="ECO:0000313" key="4">
    <source>
        <dbReference type="Proteomes" id="UP001597045"/>
    </source>
</evidence>
<reference evidence="4" key="1">
    <citation type="journal article" date="2019" name="Int. J. Syst. Evol. Microbiol.">
        <title>The Global Catalogue of Microorganisms (GCM) 10K type strain sequencing project: providing services to taxonomists for standard genome sequencing and annotation.</title>
        <authorList>
            <consortium name="The Broad Institute Genomics Platform"/>
            <consortium name="The Broad Institute Genome Sequencing Center for Infectious Disease"/>
            <person name="Wu L."/>
            <person name="Ma J."/>
        </authorList>
    </citation>
    <scope>NUCLEOTIDE SEQUENCE [LARGE SCALE GENOMIC DNA]</scope>
    <source>
        <strain evidence="4">JCM 31486</strain>
    </source>
</reference>
<dbReference type="SUPFAM" id="SSF51445">
    <property type="entry name" value="(Trans)glycosidases"/>
    <property type="match status" value="1"/>
</dbReference>
<feature type="domain" description="Mannanase galactose-binding" evidence="2">
    <location>
        <begin position="340"/>
        <end position="481"/>
    </location>
</feature>
<dbReference type="EMBL" id="JBHTIS010000482">
    <property type="protein sequence ID" value="MFD1046002.1"/>
    <property type="molecule type" value="Genomic_DNA"/>
</dbReference>
<accession>A0ABW3M6Q9</accession>
<keyword evidence="4" id="KW-1185">Reference proteome</keyword>
<dbReference type="GO" id="GO:0016787">
    <property type="term" value="F:hydrolase activity"/>
    <property type="evidence" value="ECO:0007669"/>
    <property type="project" value="UniProtKB-KW"/>
</dbReference>
<comment type="caution">
    <text evidence="3">The sequence shown here is derived from an EMBL/GenBank/DDBJ whole genome shotgun (WGS) entry which is preliminary data.</text>
</comment>
<evidence type="ECO:0000313" key="3">
    <source>
        <dbReference type="EMBL" id="MFD1046002.1"/>
    </source>
</evidence>
<name>A0ABW3M6Q9_9PSEU</name>
<dbReference type="Gene3D" id="3.20.20.80">
    <property type="entry name" value="Glycosidases"/>
    <property type="match status" value="1"/>
</dbReference>
<dbReference type="Pfam" id="PF21253">
    <property type="entry name" value="Mann_GBD_bact"/>
    <property type="match status" value="1"/>
</dbReference>
<dbReference type="InterPro" id="IPR024655">
    <property type="entry name" value="Asl1_glyco_hydro_catalytic"/>
</dbReference>
<dbReference type="InterPro" id="IPR017853">
    <property type="entry name" value="GH"/>
</dbReference>
<evidence type="ECO:0000259" key="2">
    <source>
        <dbReference type="Pfam" id="PF21253"/>
    </source>
</evidence>
<feature type="domain" description="Asl1-like glycosyl hydrolase catalytic" evidence="1">
    <location>
        <begin position="144"/>
        <end position="282"/>
    </location>
</feature>
<dbReference type="Pfam" id="PF11790">
    <property type="entry name" value="Glyco_hydro_cc"/>
    <property type="match status" value="1"/>
</dbReference>
<protein>
    <submittedName>
        <fullName evidence="3">Glycosyl hydrolase</fullName>
    </submittedName>
</protein>
<gene>
    <name evidence="3" type="ORF">ACFQ1S_10725</name>
</gene>
<dbReference type="Proteomes" id="UP001597045">
    <property type="component" value="Unassembled WGS sequence"/>
</dbReference>
<sequence length="485" mass="52580">MPSKHLTSIALSTILATTVGTPVARAADPVSPLLWGENLGLYRDTLDRDWFLTNPDLRAGLKAAHTAIIRMPVRGPSDNPTDSGWGNEPEFKQAAQDVEQLGLAPLVILRAGPPTAQTLDVDLDVVDHMTDLFGDRTVCYEFGNEPDLGGSGFIPADDYVAKWNAVVPALRQAAGPNARFVGPVTYQYDEPYLRTFLRGVASGARPDMVSWHTYTCDTPEPEEDCLNENGIEAWPDRFAAARRLMTTTLGHELPIWITEWNFNAHDTLGSDPKLRDQQFVRDWTRKAIQTLAENGVGGSMHYNVEDLLPLVTPAGAPTTQGKAFKEKYEELAGSPPGLRYTFEDGALSGWSKTGNVTAYAVSTTAGGQDGTHALRATFSSSNAGDLPYLHVNPPGGGPKAGQTYSAYVYLPTDVSTSVVVKLYVQDNADNWHTSNNIVIGQRGSWVRTAFTPDGYTGAAKQIGVQFGETPVNTATTVYLDSVTWS</sequence>
<dbReference type="Gene3D" id="2.60.120.260">
    <property type="entry name" value="Galactose-binding domain-like"/>
    <property type="match status" value="1"/>
</dbReference>
<dbReference type="InterPro" id="IPR049475">
    <property type="entry name" value="Mann_GBD_bact"/>
</dbReference>
<evidence type="ECO:0000259" key="1">
    <source>
        <dbReference type="Pfam" id="PF11790"/>
    </source>
</evidence>
<organism evidence="3 4">
    <name type="scientific">Kibdelosporangium lantanae</name>
    <dbReference type="NCBI Taxonomy" id="1497396"/>
    <lineage>
        <taxon>Bacteria</taxon>
        <taxon>Bacillati</taxon>
        <taxon>Actinomycetota</taxon>
        <taxon>Actinomycetes</taxon>
        <taxon>Pseudonocardiales</taxon>
        <taxon>Pseudonocardiaceae</taxon>
        <taxon>Kibdelosporangium</taxon>
    </lineage>
</organism>
<proteinExistence type="predicted"/>